<accession>A0A9X0W9F0</accession>
<gene>
    <name evidence="1" type="ORF">CKO42_13105</name>
</gene>
<dbReference type="InterPro" id="IPR010297">
    <property type="entry name" value="DUF900_hydrolase"/>
</dbReference>
<dbReference type="RefSeq" id="WP_200244658.1">
    <property type="nucleotide sequence ID" value="NZ_NRRY01000020.1"/>
</dbReference>
<reference evidence="1 2" key="1">
    <citation type="journal article" date="2020" name="Microorganisms">
        <title>Osmotic Adaptation and Compatible Solute Biosynthesis of Phototrophic Bacteria as Revealed from Genome Analyses.</title>
        <authorList>
            <person name="Imhoff J.F."/>
            <person name="Rahn T."/>
            <person name="Kunzel S."/>
            <person name="Keller A."/>
            <person name="Neulinger S.C."/>
        </authorList>
    </citation>
    <scope>NUCLEOTIDE SEQUENCE [LARGE SCALE GENOMIC DNA]</scope>
    <source>
        <strain evidence="1 2">DSM 25653</strain>
    </source>
</reference>
<organism evidence="1 2">
    <name type="scientific">Lamprobacter modestohalophilus</name>
    <dbReference type="NCBI Taxonomy" id="1064514"/>
    <lineage>
        <taxon>Bacteria</taxon>
        <taxon>Pseudomonadati</taxon>
        <taxon>Pseudomonadota</taxon>
        <taxon>Gammaproteobacteria</taxon>
        <taxon>Chromatiales</taxon>
        <taxon>Chromatiaceae</taxon>
        <taxon>Lamprobacter</taxon>
    </lineage>
</organism>
<protein>
    <recommendedName>
        <fullName evidence="3">Alpha/beta hydrolase</fullName>
    </recommendedName>
</protein>
<name>A0A9X0W9F0_9GAMM</name>
<dbReference type="EMBL" id="NRRY01000020">
    <property type="protein sequence ID" value="MBK1619359.1"/>
    <property type="molecule type" value="Genomic_DNA"/>
</dbReference>
<dbReference type="AlphaFoldDB" id="A0A9X0W9F0"/>
<proteinExistence type="predicted"/>
<dbReference type="Proteomes" id="UP001138768">
    <property type="component" value="Unassembled WGS sequence"/>
</dbReference>
<dbReference type="Pfam" id="PF05990">
    <property type="entry name" value="DUF900"/>
    <property type="match status" value="2"/>
</dbReference>
<evidence type="ECO:0008006" key="3">
    <source>
        <dbReference type="Google" id="ProtNLM"/>
    </source>
</evidence>
<evidence type="ECO:0000313" key="1">
    <source>
        <dbReference type="EMBL" id="MBK1619359.1"/>
    </source>
</evidence>
<comment type="caution">
    <text evidence="1">The sequence shown here is derived from an EMBL/GenBank/DDBJ whole genome shotgun (WGS) entry which is preliminary data.</text>
</comment>
<evidence type="ECO:0000313" key="2">
    <source>
        <dbReference type="Proteomes" id="UP001138768"/>
    </source>
</evidence>
<sequence length="363" mass="41233">MFVVTNRELKNPKRYPGLDLFGSRPNPKGPNELRIVEITKQGDGYLAEPVPDELTLKEARMLKRTFRLDIDERQVRHGSLRVACQLMQQATQQQRHLLVYVHGYNNDMIDVVKTAEDIEQLYGVIVLPFSWPANGGGLVSGTTAYLNDKQDARASMDALNRFLDKLHFFHLKLTEARKNDLWTQADGEHRENPSAAQERFAELLHDDCKVNLSMLCHSMGNYLLKYALRPTQAASKQLIFDNISLVAADANNAEHQAWVEQLQTRNRLFIMINENDFALQWSRRKPGDEQGPRLGHHLKNLTARNARYIDVTQAAAVDNAHNYFTGKPVQRNAALKTLFSLALEGGRADHGLAYAADINCYRL</sequence>
<keyword evidence="2" id="KW-1185">Reference proteome</keyword>